<keyword evidence="3" id="KW-0808">Transferase</keyword>
<evidence type="ECO:0000256" key="3">
    <source>
        <dbReference type="ARBA" id="ARBA00022679"/>
    </source>
</evidence>
<keyword evidence="4" id="KW-0472">Membrane</keyword>
<dbReference type="CDD" id="cd06423">
    <property type="entry name" value="CESA_like"/>
    <property type="match status" value="1"/>
</dbReference>
<feature type="transmembrane region" description="Helical" evidence="4">
    <location>
        <begin position="15"/>
        <end position="37"/>
    </location>
</feature>
<dbReference type="Gene3D" id="3.90.550.10">
    <property type="entry name" value="Spore Coat Polysaccharide Biosynthesis Protein SpsA, Chain A"/>
    <property type="match status" value="1"/>
</dbReference>
<evidence type="ECO:0000256" key="1">
    <source>
        <dbReference type="ARBA" id="ARBA00006739"/>
    </source>
</evidence>
<evidence type="ECO:0000313" key="7">
    <source>
        <dbReference type="Proteomes" id="UP001500218"/>
    </source>
</evidence>
<dbReference type="EMBL" id="BAAALT010000003">
    <property type="protein sequence ID" value="GAA1783806.1"/>
    <property type="molecule type" value="Genomic_DNA"/>
</dbReference>
<comment type="caution">
    <text evidence="6">The sequence shown here is derived from an EMBL/GenBank/DDBJ whole genome shotgun (WGS) entry which is preliminary data.</text>
</comment>
<organism evidence="6 7">
    <name type="scientific">Luedemannella flava</name>
    <dbReference type="NCBI Taxonomy" id="349316"/>
    <lineage>
        <taxon>Bacteria</taxon>
        <taxon>Bacillati</taxon>
        <taxon>Actinomycetota</taxon>
        <taxon>Actinomycetes</taxon>
        <taxon>Micromonosporales</taxon>
        <taxon>Micromonosporaceae</taxon>
        <taxon>Luedemannella</taxon>
    </lineage>
</organism>
<evidence type="ECO:0000259" key="5">
    <source>
        <dbReference type="Pfam" id="PF00535"/>
    </source>
</evidence>
<dbReference type="PANTHER" id="PTHR43630">
    <property type="entry name" value="POLY-BETA-1,6-N-ACETYL-D-GLUCOSAMINE SYNTHASE"/>
    <property type="match status" value="1"/>
</dbReference>
<comment type="similarity">
    <text evidence="1">Belongs to the glycosyltransferase 2 family.</text>
</comment>
<dbReference type="InterPro" id="IPR029044">
    <property type="entry name" value="Nucleotide-diphossugar_trans"/>
</dbReference>
<dbReference type="PANTHER" id="PTHR43630:SF1">
    <property type="entry name" value="POLY-BETA-1,6-N-ACETYL-D-GLUCOSAMINE SYNTHASE"/>
    <property type="match status" value="1"/>
</dbReference>
<evidence type="ECO:0000256" key="2">
    <source>
        <dbReference type="ARBA" id="ARBA00022676"/>
    </source>
</evidence>
<feature type="transmembrane region" description="Helical" evidence="4">
    <location>
        <begin position="356"/>
        <end position="378"/>
    </location>
</feature>
<feature type="domain" description="Glycosyltransferase 2-like" evidence="5">
    <location>
        <begin position="64"/>
        <end position="206"/>
    </location>
</feature>
<feature type="transmembrane region" description="Helical" evidence="4">
    <location>
        <begin position="390"/>
        <end position="412"/>
    </location>
</feature>
<protein>
    <submittedName>
        <fullName evidence="6">Glycosyltransferase</fullName>
    </submittedName>
</protein>
<dbReference type="SUPFAM" id="SSF53448">
    <property type="entry name" value="Nucleotide-diphospho-sugar transferases"/>
    <property type="match status" value="1"/>
</dbReference>
<sequence length="478" mass="52621">MWAEVARGLLEGANYLIFGYFILINSSYLVLIVLAAGEFVRHLRGAMFTGADDLFRSPLSPAVSLIVPAYNEAAGIVPAVQALISLRYPRIEVVVVDDGSTDDTFDRLRDHFDLVEVPRVVPRDVPHSGAVESVHVARAAPRTLVVVRKVNGGKADSLNVGLNLASHDLVCMVDADSVLDNEALLSVVKPFADDPVRMAATGGVVRIANGCRVTAGRVVDIRMPREWLVRIQIVEYLRAFLTGRTGWSRLGGLVVISGAFGVFRRDLVVAAGGMATDTVGEDAELVVRLHRTLRRAGRDYRIVFVAEPVSWSEAPAAMRQLGTQRRRWHRGLAEILTIHRGMLFNPRYGRVGMVALPYYLVFELLAPFVELLAFVLLPVSLMLGIVNLDFAWRLAVAAYGYGMVVSLSALLLEEMSFHRYSRWSDLARGAVGVVLENVGYRQVLAYYQAQGAWWAWRGKKATWGTQQRAGFGSESEGA</sequence>
<accession>A0ABN2LCY4</accession>
<reference evidence="6 7" key="1">
    <citation type="journal article" date="2019" name="Int. J. Syst. Evol. Microbiol.">
        <title>The Global Catalogue of Microorganisms (GCM) 10K type strain sequencing project: providing services to taxonomists for standard genome sequencing and annotation.</title>
        <authorList>
            <consortium name="The Broad Institute Genomics Platform"/>
            <consortium name="The Broad Institute Genome Sequencing Center for Infectious Disease"/>
            <person name="Wu L."/>
            <person name="Ma J."/>
        </authorList>
    </citation>
    <scope>NUCLEOTIDE SEQUENCE [LARGE SCALE GENOMIC DNA]</scope>
    <source>
        <strain evidence="6 7">JCM 13250</strain>
    </source>
</reference>
<keyword evidence="4" id="KW-0812">Transmembrane</keyword>
<evidence type="ECO:0000313" key="6">
    <source>
        <dbReference type="EMBL" id="GAA1783806.1"/>
    </source>
</evidence>
<proteinExistence type="inferred from homology"/>
<dbReference type="Pfam" id="PF00535">
    <property type="entry name" value="Glycos_transf_2"/>
    <property type="match status" value="1"/>
</dbReference>
<dbReference type="Proteomes" id="UP001500218">
    <property type="component" value="Unassembled WGS sequence"/>
</dbReference>
<name>A0ABN2LCY4_9ACTN</name>
<keyword evidence="4" id="KW-1133">Transmembrane helix</keyword>
<evidence type="ECO:0000256" key="4">
    <source>
        <dbReference type="SAM" id="Phobius"/>
    </source>
</evidence>
<gene>
    <name evidence="6" type="ORF">GCM10009682_02440</name>
</gene>
<dbReference type="RefSeq" id="WP_344125257.1">
    <property type="nucleotide sequence ID" value="NZ_BAAALT010000003.1"/>
</dbReference>
<dbReference type="InterPro" id="IPR001173">
    <property type="entry name" value="Glyco_trans_2-like"/>
</dbReference>
<keyword evidence="7" id="KW-1185">Reference proteome</keyword>
<keyword evidence="2" id="KW-0328">Glycosyltransferase</keyword>